<proteinExistence type="inferred from homology"/>
<dbReference type="GO" id="GO:0009002">
    <property type="term" value="F:serine-type D-Ala-D-Ala carboxypeptidase activity"/>
    <property type="evidence" value="ECO:0007669"/>
    <property type="project" value="UniProtKB-EC"/>
</dbReference>
<dbReference type="Pfam" id="PF07943">
    <property type="entry name" value="PBP5_C"/>
    <property type="match status" value="1"/>
</dbReference>
<dbReference type="UniPathway" id="UPA00219"/>
<dbReference type="EC" id="3.4.16.4" evidence="3"/>
<dbReference type="PANTHER" id="PTHR21581:SF33">
    <property type="entry name" value="D-ALANYL-D-ALANINE CARBOXYPEPTIDASE DACB"/>
    <property type="match status" value="1"/>
</dbReference>
<evidence type="ECO:0000256" key="12">
    <source>
        <dbReference type="PIRSR" id="PIRSR618044-1"/>
    </source>
</evidence>
<dbReference type="PANTHER" id="PTHR21581">
    <property type="entry name" value="D-ALANYL-D-ALANINE CARBOXYPEPTIDASE"/>
    <property type="match status" value="1"/>
</dbReference>
<feature type="signal peptide" evidence="15">
    <location>
        <begin position="1"/>
        <end position="26"/>
    </location>
</feature>
<feature type="domain" description="Peptidase S11 D-alanyl-D-alanine carboxypeptidase A N-terminal" evidence="16">
    <location>
        <begin position="32"/>
        <end position="253"/>
    </location>
</feature>
<feature type="active site" evidence="12">
    <location>
        <position position="118"/>
    </location>
</feature>
<keyword evidence="9" id="KW-0573">Peptidoglycan synthesis</keyword>
<evidence type="ECO:0000256" key="7">
    <source>
        <dbReference type="ARBA" id="ARBA00022801"/>
    </source>
</evidence>
<dbReference type="GO" id="GO:0008360">
    <property type="term" value="P:regulation of cell shape"/>
    <property type="evidence" value="ECO:0007669"/>
    <property type="project" value="UniProtKB-KW"/>
</dbReference>
<feature type="binding site" evidence="13">
    <location>
        <position position="223"/>
    </location>
    <ligand>
        <name>substrate</name>
    </ligand>
</feature>
<evidence type="ECO:0000256" key="11">
    <source>
        <dbReference type="ARBA" id="ARBA00034000"/>
    </source>
</evidence>
<dbReference type="Gene3D" id="2.30.140.30">
    <property type="match status" value="1"/>
</dbReference>
<protein>
    <recommendedName>
        <fullName evidence="3">serine-type D-Ala-D-Ala carboxypeptidase</fullName>
        <ecNumber evidence="3">3.4.16.4</ecNumber>
    </recommendedName>
</protein>
<feature type="active site" description="Proton acceptor" evidence="12">
    <location>
        <position position="66"/>
    </location>
</feature>
<evidence type="ECO:0000259" key="16">
    <source>
        <dbReference type="Pfam" id="PF00768"/>
    </source>
</evidence>
<evidence type="ECO:0000256" key="10">
    <source>
        <dbReference type="ARBA" id="ARBA00023316"/>
    </source>
</evidence>
<dbReference type="AlphaFoldDB" id="A0A5C0WM97"/>
<keyword evidence="6 15" id="KW-0732">Signal</keyword>
<dbReference type="Pfam" id="PF00768">
    <property type="entry name" value="Peptidase_S11"/>
    <property type="match status" value="1"/>
</dbReference>
<dbReference type="EMBL" id="CP043404">
    <property type="protein sequence ID" value="QEK64963.1"/>
    <property type="molecule type" value="Genomic_DNA"/>
</dbReference>
<evidence type="ECO:0000256" key="1">
    <source>
        <dbReference type="ARBA" id="ARBA00004752"/>
    </source>
</evidence>
<evidence type="ECO:0000313" key="19">
    <source>
        <dbReference type="Proteomes" id="UP000325032"/>
    </source>
</evidence>
<evidence type="ECO:0000256" key="15">
    <source>
        <dbReference type="SAM" id="SignalP"/>
    </source>
</evidence>
<feature type="chain" id="PRO_5039519536" description="serine-type D-Ala-D-Ala carboxypeptidase" evidence="15">
    <location>
        <begin position="27"/>
        <end position="385"/>
    </location>
</feature>
<evidence type="ECO:0000256" key="4">
    <source>
        <dbReference type="ARBA" id="ARBA00022645"/>
    </source>
</evidence>
<dbReference type="SUPFAM" id="SSF56601">
    <property type="entry name" value="beta-lactamase/transpeptidase-like"/>
    <property type="match status" value="1"/>
</dbReference>
<evidence type="ECO:0000313" key="18">
    <source>
        <dbReference type="EMBL" id="QEK64963.1"/>
    </source>
</evidence>
<dbReference type="Proteomes" id="UP000325032">
    <property type="component" value="Chromosome"/>
</dbReference>
<dbReference type="GO" id="GO:0006508">
    <property type="term" value="P:proteolysis"/>
    <property type="evidence" value="ECO:0007669"/>
    <property type="project" value="UniProtKB-KW"/>
</dbReference>
<evidence type="ECO:0000256" key="9">
    <source>
        <dbReference type="ARBA" id="ARBA00022984"/>
    </source>
</evidence>
<keyword evidence="4 18" id="KW-0121">Carboxypeptidase</keyword>
<evidence type="ECO:0000256" key="5">
    <source>
        <dbReference type="ARBA" id="ARBA00022670"/>
    </source>
</evidence>
<keyword evidence="19" id="KW-1185">Reference proteome</keyword>
<dbReference type="InterPro" id="IPR001967">
    <property type="entry name" value="Peptidase_S11_N"/>
</dbReference>
<evidence type="ECO:0000256" key="3">
    <source>
        <dbReference type="ARBA" id="ARBA00012448"/>
    </source>
</evidence>
<dbReference type="GO" id="GO:0071555">
    <property type="term" value="P:cell wall organization"/>
    <property type="evidence" value="ECO:0007669"/>
    <property type="project" value="UniProtKB-KW"/>
</dbReference>
<comment type="pathway">
    <text evidence="1">Cell wall biogenesis; peptidoglycan biosynthesis.</text>
</comment>
<keyword evidence="7 18" id="KW-0378">Hydrolase</keyword>
<evidence type="ECO:0000256" key="2">
    <source>
        <dbReference type="ARBA" id="ARBA00007164"/>
    </source>
</evidence>
<evidence type="ECO:0000256" key="13">
    <source>
        <dbReference type="PIRSR" id="PIRSR618044-2"/>
    </source>
</evidence>
<organism evidence="18 19">
    <name type="scientific">Bacillus safensis</name>
    <dbReference type="NCBI Taxonomy" id="561879"/>
    <lineage>
        <taxon>Bacteria</taxon>
        <taxon>Bacillati</taxon>
        <taxon>Bacillota</taxon>
        <taxon>Bacilli</taxon>
        <taxon>Bacillales</taxon>
        <taxon>Bacillaceae</taxon>
        <taxon>Bacillus</taxon>
    </lineage>
</organism>
<evidence type="ECO:0000256" key="14">
    <source>
        <dbReference type="RuleBase" id="RU004016"/>
    </source>
</evidence>
<keyword evidence="8" id="KW-0133">Cell shape</keyword>
<keyword evidence="5" id="KW-0645">Protease</keyword>
<dbReference type="PRINTS" id="PR00725">
    <property type="entry name" value="DADACBPTASE1"/>
</dbReference>
<dbReference type="InterPro" id="IPR012338">
    <property type="entry name" value="Beta-lactam/transpept-like"/>
</dbReference>
<name>A0A5C0WM97_BACIA</name>
<dbReference type="InterPro" id="IPR018044">
    <property type="entry name" value="Peptidase_S11"/>
</dbReference>
<dbReference type="InterPro" id="IPR012907">
    <property type="entry name" value="Peptidase_S11_C"/>
</dbReference>
<dbReference type="GO" id="GO:0009252">
    <property type="term" value="P:peptidoglycan biosynthetic process"/>
    <property type="evidence" value="ECO:0007669"/>
    <property type="project" value="UniProtKB-UniPathway"/>
</dbReference>
<evidence type="ECO:0000256" key="6">
    <source>
        <dbReference type="ARBA" id="ARBA00022729"/>
    </source>
</evidence>
<comment type="similarity">
    <text evidence="2 14">Belongs to the peptidase S11 family.</text>
</comment>
<reference evidence="18 19" key="1">
    <citation type="journal article" date="2018" name="Plant Biotechnol. Rep.">
        <title>Diversity and antifungal activity of endophytic bacteria associated with Panax ginseng seedlings.</title>
        <authorList>
            <person name="Park J.M."/>
            <person name="Hong C.E."/>
            <person name="Jo S.H."/>
        </authorList>
    </citation>
    <scope>NUCLEOTIDE SEQUENCE [LARGE SCALE GENOMIC DNA]</scope>
    <source>
        <strain evidence="18 19">PgKB20</strain>
    </source>
</reference>
<feature type="active site" description="Acyl-ester intermediate" evidence="12">
    <location>
        <position position="63"/>
    </location>
</feature>
<sequence>MNMPYLKIGTAVLLLFTLLLPFSSHAKADISLSVSARSAILIDGQSGRVLFGKDEHEKRRIASITKIMTAVLAIESGKMKDTVKVSKRAIQAEGSSIYLKEGQKVSLEDLTYGLMLRSGNDAAVAIAEHVGGSLEGFIFMMNQKAAELGMENTNFQNPHGLDDHKNHYSSAYDMAILTKYAMKHKQYQKIAGTTFYKAKTMEGYWKNKNKLLTGLYEYSTGGKTGYTKLAKRTLVSTAAKGDAQLIAVTINAPDDWKDHISMFEYAFDHYKTYMLAEKGRLASLKGTFYEKKAFIKRDVDYFLNEDEKKLVKIETEMLTPEKKWKKNAEAIPDVVGKMTILLDGQVIEQLPIFYENKRNRMPQKSFQEMFKSVFQTSIGGSSWSI</sequence>
<dbReference type="Gene3D" id="3.40.710.10">
    <property type="entry name" value="DD-peptidase/beta-lactamase superfamily"/>
    <property type="match status" value="1"/>
</dbReference>
<comment type="catalytic activity">
    <reaction evidence="11">
        <text>Preferential cleavage: (Ac)2-L-Lys-D-Ala-|-D-Ala. Also transpeptidation of peptidyl-alanyl moieties that are N-acyl substituents of D-alanine.</text>
        <dbReference type="EC" id="3.4.16.4"/>
    </reaction>
</comment>
<feature type="domain" description="Peptidase S11 D-Ala-D-Ala carboxypeptidase A C-terminal" evidence="17">
    <location>
        <begin position="270"/>
        <end position="357"/>
    </location>
</feature>
<accession>A0A5C0WM97</accession>
<evidence type="ECO:0000256" key="8">
    <source>
        <dbReference type="ARBA" id="ARBA00022960"/>
    </source>
</evidence>
<keyword evidence="10" id="KW-0961">Cell wall biogenesis/degradation</keyword>
<evidence type="ECO:0000259" key="17">
    <source>
        <dbReference type="Pfam" id="PF07943"/>
    </source>
</evidence>
<gene>
    <name evidence="18" type="primary">dacB</name>
    <name evidence="18" type="ORF">FX981_03233</name>
</gene>